<evidence type="ECO:0000256" key="4">
    <source>
        <dbReference type="ARBA" id="ARBA00022692"/>
    </source>
</evidence>
<dbReference type="Gene3D" id="3.30.70.100">
    <property type="match status" value="1"/>
</dbReference>
<dbReference type="PANTHER" id="PTHR23517:SF2">
    <property type="entry name" value="MULTIDRUG RESISTANCE PROTEIN MDTH"/>
    <property type="match status" value="1"/>
</dbReference>
<evidence type="ECO:0000259" key="8">
    <source>
        <dbReference type="PROSITE" id="PS50850"/>
    </source>
</evidence>
<feature type="transmembrane region" description="Helical" evidence="7">
    <location>
        <begin position="53"/>
        <end position="73"/>
    </location>
</feature>
<keyword evidence="4 7" id="KW-0812">Transmembrane</keyword>
<protein>
    <submittedName>
        <fullName evidence="9">Inner membrane transport protein YajR</fullName>
    </submittedName>
</protein>
<dbReference type="PROSITE" id="PS50850">
    <property type="entry name" value="MFS"/>
    <property type="match status" value="1"/>
</dbReference>
<dbReference type="Pfam" id="PF21987">
    <property type="entry name" value="YajR_YAM"/>
    <property type="match status" value="1"/>
</dbReference>
<feature type="transmembrane region" description="Helical" evidence="7">
    <location>
        <begin position="287"/>
        <end position="305"/>
    </location>
</feature>
<dbReference type="InterPro" id="IPR054152">
    <property type="entry name" value="YajR_YAM"/>
</dbReference>
<gene>
    <name evidence="9" type="ORF">MNBD_GAMMA14-2549</name>
</gene>
<dbReference type="CDD" id="cd17472">
    <property type="entry name" value="MFS_YajR_like"/>
    <property type="match status" value="1"/>
</dbReference>
<dbReference type="Pfam" id="PF07690">
    <property type="entry name" value="MFS_1"/>
    <property type="match status" value="1"/>
</dbReference>
<dbReference type="Gene3D" id="1.20.1250.20">
    <property type="entry name" value="MFS general substrate transporter like domains"/>
    <property type="match status" value="1"/>
</dbReference>
<feature type="transmembrane region" description="Helical" evidence="7">
    <location>
        <begin position="172"/>
        <end position="191"/>
    </location>
</feature>
<evidence type="ECO:0000256" key="5">
    <source>
        <dbReference type="ARBA" id="ARBA00022989"/>
    </source>
</evidence>
<dbReference type="InterPro" id="IPR036259">
    <property type="entry name" value="MFS_trans_sf"/>
</dbReference>
<sequence>MNKAVHADQNMTRTEARTAASLAGIYALRMLGLFMILPVFALYSGELEGATPALAGLAIGIYGLTQALLQIPFGLVSDRVGRKPVIIFGLLVFAVGSIMAARADSIWGVIAGRAMQGAGAIAAAVMALTADLVREEHRVKAMAIIGMSIGASFAVAMVLGPLLNGWIGVPGIFWLTAVLAVGGIAIVVLLVPNPVVSRVRRDAEPVPAQFASVLRNTQLLRLNTGIFSLHLILTASFVVLPLALRDLAGLDAAKHWEVYLPVLLLSLPMAIPFIIQAEKHQHMKSIFVASVFVVALAELLLFEFHSQVLTIGLGLFVFYSAFNLLEALLPSLIAKMAPPDSKGTAMGFYSSSQFFGAFVGGTAGGWLHGRFGLSSVFLLCAIVAFVWLILAAGMRAPRYLNTRLLRIGALDSAAAQQLARRITAVPGVAEAVVIAEDEVVYLKVDTQVLDEDALNAAVAAGA</sequence>
<evidence type="ECO:0000256" key="3">
    <source>
        <dbReference type="ARBA" id="ARBA00022475"/>
    </source>
</evidence>
<keyword evidence="2" id="KW-0813">Transport</keyword>
<keyword evidence="5 7" id="KW-1133">Transmembrane helix</keyword>
<feature type="transmembrane region" description="Helical" evidence="7">
    <location>
        <begin position="20"/>
        <end position="41"/>
    </location>
</feature>
<organism evidence="9">
    <name type="scientific">hydrothermal vent metagenome</name>
    <dbReference type="NCBI Taxonomy" id="652676"/>
    <lineage>
        <taxon>unclassified sequences</taxon>
        <taxon>metagenomes</taxon>
        <taxon>ecological metagenomes</taxon>
    </lineage>
</organism>
<feature type="transmembrane region" description="Helical" evidence="7">
    <location>
        <begin position="256"/>
        <end position="275"/>
    </location>
</feature>
<dbReference type="PANTHER" id="PTHR23517">
    <property type="entry name" value="RESISTANCE PROTEIN MDTM, PUTATIVE-RELATED-RELATED"/>
    <property type="match status" value="1"/>
</dbReference>
<feature type="transmembrane region" description="Helical" evidence="7">
    <location>
        <begin position="225"/>
        <end position="244"/>
    </location>
</feature>
<feature type="transmembrane region" description="Helical" evidence="7">
    <location>
        <begin position="346"/>
        <end position="367"/>
    </location>
</feature>
<feature type="transmembrane region" description="Helical" evidence="7">
    <location>
        <begin position="109"/>
        <end position="129"/>
    </location>
</feature>
<evidence type="ECO:0000256" key="2">
    <source>
        <dbReference type="ARBA" id="ARBA00022448"/>
    </source>
</evidence>
<evidence type="ECO:0000256" key="1">
    <source>
        <dbReference type="ARBA" id="ARBA00004651"/>
    </source>
</evidence>
<comment type="subcellular location">
    <subcellularLocation>
        <location evidence="1">Cell membrane</location>
        <topology evidence="1">Multi-pass membrane protein</topology>
    </subcellularLocation>
</comment>
<evidence type="ECO:0000256" key="7">
    <source>
        <dbReference type="SAM" id="Phobius"/>
    </source>
</evidence>
<proteinExistence type="predicted"/>
<dbReference type="AlphaFoldDB" id="A0A3B0YR09"/>
<dbReference type="InterPro" id="IPR020846">
    <property type="entry name" value="MFS_dom"/>
</dbReference>
<evidence type="ECO:0000313" key="9">
    <source>
        <dbReference type="EMBL" id="VAW83345.1"/>
    </source>
</evidence>
<evidence type="ECO:0000256" key="6">
    <source>
        <dbReference type="ARBA" id="ARBA00023136"/>
    </source>
</evidence>
<feature type="transmembrane region" description="Helical" evidence="7">
    <location>
        <begin position="141"/>
        <end position="160"/>
    </location>
</feature>
<dbReference type="SUPFAM" id="SSF103473">
    <property type="entry name" value="MFS general substrate transporter"/>
    <property type="match status" value="1"/>
</dbReference>
<dbReference type="EMBL" id="UOFM01000530">
    <property type="protein sequence ID" value="VAW83345.1"/>
    <property type="molecule type" value="Genomic_DNA"/>
</dbReference>
<keyword evidence="6 7" id="KW-0472">Membrane</keyword>
<name>A0A3B0YR09_9ZZZZ</name>
<accession>A0A3B0YR09</accession>
<feature type="transmembrane region" description="Helical" evidence="7">
    <location>
        <begin position="311"/>
        <end position="334"/>
    </location>
</feature>
<dbReference type="GO" id="GO:0022857">
    <property type="term" value="F:transmembrane transporter activity"/>
    <property type="evidence" value="ECO:0007669"/>
    <property type="project" value="InterPro"/>
</dbReference>
<dbReference type="InterPro" id="IPR050171">
    <property type="entry name" value="MFS_Transporters"/>
</dbReference>
<reference evidence="9" key="1">
    <citation type="submission" date="2018-06" db="EMBL/GenBank/DDBJ databases">
        <authorList>
            <person name="Zhirakovskaya E."/>
        </authorList>
    </citation>
    <scope>NUCLEOTIDE SEQUENCE</scope>
</reference>
<feature type="domain" description="Major facilitator superfamily (MFS) profile" evidence="8">
    <location>
        <begin position="18"/>
        <end position="399"/>
    </location>
</feature>
<dbReference type="InterPro" id="IPR011701">
    <property type="entry name" value="MFS"/>
</dbReference>
<dbReference type="GO" id="GO:0005886">
    <property type="term" value="C:plasma membrane"/>
    <property type="evidence" value="ECO:0007669"/>
    <property type="project" value="UniProtKB-SubCell"/>
</dbReference>
<feature type="transmembrane region" description="Helical" evidence="7">
    <location>
        <begin position="85"/>
        <end position="103"/>
    </location>
</feature>
<feature type="transmembrane region" description="Helical" evidence="7">
    <location>
        <begin position="373"/>
        <end position="393"/>
    </location>
</feature>
<keyword evidence="3" id="KW-1003">Cell membrane</keyword>